<dbReference type="Pfam" id="PF13416">
    <property type="entry name" value="SBP_bac_8"/>
    <property type="match status" value="1"/>
</dbReference>
<feature type="chain" id="PRO_5040898209" evidence="3">
    <location>
        <begin position="31"/>
        <end position="358"/>
    </location>
</feature>
<keyword evidence="2" id="KW-0574">Periplasm</keyword>
<evidence type="ECO:0000256" key="3">
    <source>
        <dbReference type="SAM" id="SignalP"/>
    </source>
</evidence>
<reference evidence="4" key="2">
    <citation type="submission" date="2021-03" db="EMBL/GenBank/DDBJ databases">
        <authorList>
            <person name="Artuso I."/>
            <person name="Turrini P."/>
            <person name="Pirolo M."/>
            <person name="Lugli G.A."/>
            <person name="Ventura M."/>
            <person name="Visca P."/>
        </authorList>
    </citation>
    <scope>NUCLEOTIDE SEQUENCE</scope>
    <source>
        <strain evidence="4">LMG 26462</strain>
    </source>
</reference>
<dbReference type="PANTHER" id="PTHR30006">
    <property type="entry name" value="THIAMINE-BINDING PERIPLASMIC PROTEIN-RELATED"/>
    <property type="match status" value="1"/>
</dbReference>
<keyword evidence="5" id="KW-1185">Reference proteome</keyword>
<keyword evidence="1 3" id="KW-0732">Signal</keyword>
<dbReference type="GO" id="GO:0015888">
    <property type="term" value="P:thiamine transport"/>
    <property type="evidence" value="ECO:0007669"/>
    <property type="project" value="TreeGrafter"/>
</dbReference>
<dbReference type="Proteomes" id="UP001138921">
    <property type="component" value="Unassembled WGS sequence"/>
</dbReference>
<dbReference type="EMBL" id="JAFLWW010000004">
    <property type="protein sequence ID" value="MBT1157153.1"/>
    <property type="molecule type" value="Genomic_DNA"/>
</dbReference>
<dbReference type="GO" id="GO:0030976">
    <property type="term" value="F:thiamine pyrophosphate binding"/>
    <property type="evidence" value="ECO:0007669"/>
    <property type="project" value="TreeGrafter"/>
</dbReference>
<gene>
    <name evidence="4" type="ORF">J1C56_16275</name>
</gene>
<evidence type="ECO:0000313" key="5">
    <source>
        <dbReference type="Proteomes" id="UP001138921"/>
    </source>
</evidence>
<accession>A0A9X1ACF6</accession>
<comment type="caution">
    <text evidence="4">The sequence shown here is derived from an EMBL/GenBank/DDBJ whole genome shotgun (WGS) entry which is preliminary data.</text>
</comment>
<dbReference type="InterPro" id="IPR006059">
    <property type="entry name" value="SBP"/>
</dbReference>
<organism evidence="4 5">
    <name type="scientific">Aminobacter anthyllidis</name>
    <dbReference type="NCBI Taxonomy" id="1035067"/>
    <lineage>
        <taxon>Bacteria</taxon>
        <taxon>Pseudomonadati</taxon>
        <taxon>Pseudomonadota</taxon>
        <taxon>Alphaproteobacteria</taxon>
        <taxon>Hyphomicrobiales</taxon>
        <taxon>Phyllobacteriaceae</taxon>
        <taxon>Aminobacter</taxon>
    </lineage>
</organism>
<evidence type="ECO:0000313" key="4">
    <source>
        <dbReference type="EMBL" id="MBT1157153.1"/>
    </source>
</evidence>
<dbReference type="Gene3D" id="3.40.190.10">
    <property type="entry name" value="Periplasmic binding protein-like II"/>
    <property type="match status" value="2"/>
</dbReference>
<proteinExistence type="predicted"/>
<dbReference type="AlphaFoldDB" id="A0A9X1ACF6"/>
<name>A0A9X1ACF6_9HYPH</name>
<dbReference type="CDD" id="cd13589">
    <property type="entry name" value="PBP2_polyamine_RpCGA009"/>
    <property type="match status" value="1"/>
</dbReference>
<feature type="signal peptide" evidence="3">
    <location>
        <begin position="1"/>
        <end position="30"/>
    </location>
</feature>
<dbReference type="GO" id="GO:0030975">
    <property type="term" value="F:thiamine binding"/>
    <property type="evidence" value="ECO:0007669"/>
    <property type="project" value="TreeGrafter"/>
</dbReference>
<protein>
    <submittedName>
        <fullName evidence="4">ABC transporter substrate-binding protein</fullName>
    </submittedName>
</protein>
<evidence type="ECO:0000256" key="2">
    <source>
        <dbReference type="ARBA" id="ARBA00022764"/>
    </source>
</evidence>
<sequence>MVVTINRRLAGMLIAGGLFAGVALPQAALAQEAPRDFKGEELVVQTLTGTAGKFFRDIAEPFEKKYNAKLSMFESLSSDTVAKMRANAGNQESDVWMVAETWGTVLEKEGLLEPLSVKGVPALETLMPTGRRKNDAFMLMSLAAMNITYNKDKLKPEDLPKTWADLADPKYKGRLILPAASSTFAVMLIEEFNNAGGGDVKNIDPAISELKKIAPNVMTYWTSFDQNFNLMNSGQAWLAVSSSDRTIDQALKGAPVGATYPASGTVFIGNAVGVTKGTQKKDLAEAYVNYLLSPEVQKLMADRIGQIPTVKDIEVSQNVRELLPQGDAMKNSLSPDWGEIAANQAQWVERYTKEIVSK</sequence>
<evidence type="ECO:0000256" key="1">
    <source>
        <dbReference type="ARBA" id="ARBA00022729"/>
    </source>
</evidence>
<dbReference type="RefSeq" id="WP_214391087.1">
    <property type="nucleotide sequence ID" value="NZ_JAFLWW010000004.1"/>
</dbReference>
<dbReference type="PANTHER" id="PTHR30006:SF2">
    <property type="entry name" value="ABC TRANSPORTER SUBSTRATE-BINDING PROTEIN"/>
    <property type="match status" value="1"/>
</dbReference>
<dbReference type="SUPFAM" id="SSF53850">
    <property type="entry name" value="Periplasmic binding protein-like II"/>
    <property type="match status" value="1"/>
</dbReference>
<reference evidence="4" key="1">
    <citation type="journal article" date="2021" name="Microorganisms">
        <title>Phylogenomic Reconstruction and Metabolic Potential of the Genus Aminobacter.</title>
        <authorList>
            <person name="Artuso I."/>
            <person name="Turrini P."/>
            <person name="Pirolo M."/>
            <person name="Lugli G.A."/>
            <person name="Ventura M."/>
            <person name="Visca P."/>
        </authorList>
    </citation>
    <scope>NUCLEOTIDE SEQUENCE</scope>
    <source>
        <strain evidence="4">LMG 26462</strain>
    </source>
</reference>
<dbReference type="GO" id="GO:0030288">
    <property type="term" value="C:outer membrane-bounded periplasmic space"/>
    <property type="evidence" value="ECO:0007669"/>
    <property type="project" value="TreeGrafter"/>
</dbReference>